<feature type="region of interest" description="Disordered" evidence="1">
    <location>
        <begin position="352"/>
        <end position="420"/>
    </location>
</feature>
<gene>
    <name evidence="2" type="ORF">BU24DRAFT_403463</name>
</gene>
<dbReference type="Proteomes" id="UP000799778">
    <property type="component" value="Unassembled WGS sequence"/>
</dbReference>
<reference evidence="2" key="1">
    <citation type="journal article" date="2020" name="Stud. Mycol.">
        <title>101 Dothideomycetes genomes: a test case for predicting lifestyles and emergence of pathogens.</title>
        <authorList>
            <person name="Haridas S."/>
            <person name="Albert R."/>
            <person name="Binder M."/>
            <person name="Bloem J."/>
            <person name="Labutti K."/>
            <person name="Salamov A."/>
            <person name="Andreopoulos B."/>
            <person name="Baker S."/>
            <person name="Barry K."/>
            <person name="Bills G."/>
            <person name="Bluhm B."/>
            <person name="Cannon C."/>
            <person name="Castanera R."/>
            <person name="Culley D."/>
            <person name="Daum C."/>
            <person name="Ezra D."/>
            <person name="Gonzalez J."/>
            <person name="Henrissat B."/>
            <person name="Kuo A."/>
            <person name="Liang C."/>
            <person name="Lipzen A."/>
            <person name="Lutzoni F."/>
            <person name="Magnuson J."/>
            <person name="Mondo S."/>
            <person name="Nolan M."/>
            <person name="Ohm R."/>
            <person name="Pangilinan J."/>
            <person name="Park H.-J."/>
            <person name="Ramirez L."/>
            <person name="Alfaro M."/>
            <person name="Sun H."/>
            <person name="Tritt A."/>
            <person name="Yoshinaga Y."/>
            <person name="Zwiers L.-H."/>
            <person name="Turgeon B."/>
            <person name="Goodwin S."/>
            <person name="Spatafora J."/>
            <person name="Crous P."/>
            <person name="Grigoriev I."/>
        </authorList>
    </citation>
    <scope>NUCLEOTIDE SEQUENCE</scope>
    <source>
        <strain evidence="2">CBS 175.79</strain>
    </source>
</reference>
<evidence type="ECO:0000313" key="3">
    <source>
        <dbReference type="Proteomes" id="UP000799778"/>
    </source>
</evidence>
<feature type="compositionally biased region" description="Polar residues" evidence="1">
    <location>
        <begin position="352"/>
        <end position="362"/>
    </location>
</feature>
<dbReference type="RefSeq" id="XP_033388682.1">
    <property type="nucleotide sequence ID" value="XM_033525568.1"/>
</dbReference>
<feature type="region of interest" description="Disordered" evidence="1">
    <location>
        <begin position="269"/>
        <end position="296"/>
    </location>
</feature>
<organism evidence="2 3">
    <name type="scientific">Aaosphaeria arxii CBS 175.79</name>
    <dbReference type="NCBI Taxonomy" id="1450172"/>
    <lineage>
        <taxon>Eukaryota</taxon>
        <taxon>Fungi</taxon>
        <taxon>Dikarya</taxon>
        <taxon>Ascomycota</taxon>
        <taxon>Pezizomycotina</taxon>
        <taxon>Dothideomycetes</taxon>
        <taxon>Pleosporomycetidae</taxon>
        <taxon>Pleosporales</taxon>
        <taxon>Pleosporales incertae sedis</taxon>
        <taxon>Aaosphaeria</taxon>
    </lineage>
</organism>
<proteinExistence type="predicted"/>
<evidence type="ECO:0000313" key="2">
    <source>
        <dbReference type="EMBL" id="KAF2020343.1"/>
    </source>
</evidence>
<dbReference type="GeneID" id="54282965"/>
<name>A0A6A5Y553_9PLEO</name>
<dbReference type="AlphaFoldDB" id="A0A6A5Y553"/>
<sequence>MPLFYQSILLVRKKDTQPSSARYIHYTSKARDRLCHCWNPHSHERWYPVDDTELERHLHNYFQSSGKISIKLKKPHYVDRGKSLVCICRDDRHDHLKEVRNRVIQYLVTRFFETCPTAVMCSRAEWRLYHQRFGPPQINIISDLGTRNYGSSPWHLEREAHFFNTGRTANLLRSTSTGSMRDPGCKTRIYRREYLPSEAIVRCSHNCDSARLPRKSSESCPIRCRIVEPMYLSVDGLSGKHLAQRENGTILNYSNETCSRLECKAKHYQPNRPNFPRTPYGQSRPDPYESANTQDSVHTSATLPDLCSKYRGSSRPSNRAGWFHACCHGCAEPAFCDDCASSSPSTSITAMTSLTTRPNTSHHIPKRTPRVRFAPDPSTWRNNENDEPSYATTLHQPSNWKSPTVEATSEDETADCNYHN</sequence>
<evidence type="ECO:0000256" key="1">
    <source>
        <dbReference type="SAM" id="MobiDB-lite"/>
    </source>
</evidence>
<keyword evidence="3" id="KW-1185">Reference proteome</keyword>
<accession>A0A6A5Y553</accession>
<feature type="compositionally biased region" description="Polar residues" evidence="1">
    <location>
        <begin position="390"/>
        <end position="407"/>
    </location>
</feature>
<protein>
    <submittedName>
        <fullName evidence="2">Uncharacterized protein</fullName>
    </submittedName>
</protein>
<dbReference type="EMBL" id="ML978066">
    <property type="protein sequence ID" value="KAF2020343.1"/>
    <property type="molecule type" value="Genomic_DNA"/>
</dbReference>